<keyword evidence="1" id="KW-0808">Transferase</keyword>
<evidence type="ECO:0000313" key="4">
    <source>
        <dbReference type="Proteomes" id="UP000565089"/>
    </source>
</evidence>
<keyword evidence="1" id="KW-0418">Kinase</keyword>
<name>A0A7W7GG27_9ACTN</name>
<evidence type="ECO:0000313" key="3">
    <source>
        <dbReference type="EMBL" id="MBB4713837.1"/>
    </source>
</evidence>
<protein>
    <submittedName>
        <fullName evidence="3">Anti-sigma regulatory factor (Ser/Thr protein kinase)</fullName>
    </submittedName>
</protein>
<dbReference type="GeneID" id="95799729"/>
<dbReference type="CDD" id="cd16936">
    <property type="entry name" value="HATPase_RsbW-like"/>
    <property type="match status" value="1"/>
</dbReference>
<dbReference type="Pfam" id="PF13581">
    <property type="entry name" value="HATPase_c_2"/>
    <property type="match status" value="1"/>
</dbReference>
<dbReference type="InterPro" id="IPR050267">
    <property type="entry name" value="Anti-sigma-factor_SerPK"/>
</dbReference>
<sequence length="107" mass="11595">MDAHPGGASRVTEAAEHLVAELAANAATHGRLPGRDFRLALLDRRTTLRIEVTDTRGDDLPRHRPLAPDAESGRGLLLVEALADRWGVQPGPVPRNTVWAELDLPNP</sequence>
<reference evidence="3 4" key="1">
    <citation type="submission" date="2020-08" db="EMBL/GenBank/DDBJ databases">
        <title>Sequencing the genomes of 1000 actinobacteria strains.</title>
        <authorList>
            <person name="Klenk H.-P."/>
        </authorList>
    </citation>
    <scope>NUCLEOTIDE SEQUENCE [LARGE SCALE GENOMIC DNA]</scope>
    <source>
        <strain evidence="3 4">DSM 40483</strain>
    </source>
</reference>
<dbReference type="PANTHER" id="PTHR35526">
    <property type="entry name" value="ANTI-SIGMA-F FACTOR RSBW-RELATED"/>
    <property type="match status" value="1"/>
</dbReference>
<gene>
    <name evidence="3" type="ORF">BJ965_003719</name>
</gene>
<dbReference type="RefSeq" id="WP_313666955.1">
    <property type="nucleotide sequence ID" value="NZ_JACHMS010000001.1"/>
</dbReference>
<proteinExistence type="predicted"/>
<feature type="domain" description="Histidine kinase/HSP90-like ATPase" evidence="2">
    <location>
        <begin position="12"/>
        <end position="99"/>
    </location>
</feature>
<dbReference type="InterPro" id="IPR003594">
    <property type="entry name" value="HATPase_dom"/>
</dbReference>
<dbReference type="AlphaFoldDB" id="A0A7W7GG27"/>
<keyword evidence="4" id="KW-1185">Reference proteome</keyword>
<comment type="caution">
    <text evidence="3">The sequence shown here is derived from an EMBL/GenBank/DDBJ whole genome shotgun (WGS) entry which is preliminary data.</text>
</comment>
<dbReference type="Proteomes" id="UP000565089">
    <property type="component" value="Unassembled WGS sequence"/>
</dbReference>
<accession>A0A7W7GG27</accession>
<evidence type="ECO:0000259" key="2">
    <source>
        <dbReference type="Pfam" id="PF13581"/>
    </source>
</evidence>
<organism evidence="3 4">
    <name type="scientific">Streptomyces luteogriseus</name>
    <dbReference type="NCBI Taxonomy" id="68233"/>
    <lineage>
        <taxon>Bacteria</taxon>
        <taxon>Bacillati</taxon>
        <taxon>Actinomycetota</taxon>
        <taxon>Actinomycetes</taxon>
        <taxon>Kitasatosporales</taxon>
        <taxon>Streptomycetaceae</taxon>
        <taxon>Streptomyces</taxon>
    </lineage>
</organism>
<dbReference type="GO" id="GO:0004674">
    <property type="term" value="F:protein serine/threonine kinase activity"/>
    <property type="evidence" value="ECO:0007669"/>
    <property type="project" value="UniProtKB-KW"/>
</dbReference>
<evidence type="ECO:0000256" key="1">
    <source>
        <dbReference type="ARBA" id="ARBA00022527"/>
    </source>
</evidence>
<dbReference type="Gene3D" id="3.30.565.10">
    <property type="entry name" value="Histidine kinase-like ATPase, C-terminal domain"/>
    <property type="match status" value="1"/>
</dbReference>
<dbReference type="PANTHER" id="PTHR35526:SF3">
    <property type="entry name" value="ANTI-SIGMA-F FACTOR RSBW"/>
    <property type="match status" value="1"/>
</dbReference>
<keyword evidence="1" id="KW-0723">Serine/threonine-protein kinase</keyword>
<dbReference type="InterPro" id="IPR036890">
    <property type="entry name" value="HATPase_C_sf"/>
</dbReference>
<dbReference type="EMBL" id="JACHMS010000001">
    <property type="protein sequence ID" value="MBB4713837.1"/>
    <property type="molecule type" value="Genomic_DNA"/>
</dbReference>